<feature type="compositionally biased region" description="Low complexity" evidence="1">
    <location>
        <begin position="63"/>
        <end position="72"/>
    </location>
</feature>
<organism evidence="2 3">
    <name type="scientific">Aduncisulcus paluster</name>
    <dbReference type="NCBI Taxonomy" id="2918883"/>
    <lineage>
        <taxon>Eukaryota</taxon>
        <taxon>Metamonada</taxon>
        <taxon>Carpediemonas-like organisms</taxon>
        <taxon>Aduncisulcus</taxon>
    </lineage>
</organism>
<evidence type="ECO:0000256" key="1">
    <source>
        <dbReference type="SAM" id="MobiDB-lite"/>
    </source>
</evidence>
<reference evidence="2" key="1">
    <citation type="submission" date="2022-03" db="EMBL/GenBank/DDBJ databases">
        <title>Draft genome sequence of Aduncisulcus paluster, a free-living microaerophilic Fornicata.</title>
        <authorList>
            <person name="Yuyama I."/>
            <person name="Kume K."/>
            <person name="Tamura T."/>
            <person name="Inagaki Y."/>
            <person name="Hashimoto T."/>
        </authorList>
    </citation>
    <scope>NUCLEOTIDE SEQUENCE</scope>
    <source>
        <strain evidence="2">NY0171</strain>
    </source>
</reference>
<name>A0ABQ5K0R7_9EUKA</name>
<keyword evidence="3" id="KW-1185">Reference proteome</keyword>
<dbReference type="EMBL" id="BQXS01012537">
    <property type="protein sequence ID" value="GKT24673.1"/>
    <property type="molecule type" value="Genomic_DNA"/>
</dbReference>
<sequence>MPVGLSDRQCDILLAREEKERDISYHAVTNLPRVGSSPVFSSMINEDLRPKQWSSEIATPIHISSSSSPSKIEPQKEEEEKDQETYATKTITNAQYIEKRLLENGGKWITSKHPFFSELLDY</sequence>
<comment type="caution">
    <text evidence="2">The sequence shown here is derived from an EMBL/GenBank/DDBJ whole genome shotgun (WGS) entry which is preliminary data.</text>
</comment>
<evidence type="ECO:0000313" key="3">
    <source>
        <dbReference type="Proteomes" id="UP001057375"/>
    </source>
</evidence>
<gene>
    <name evidence="2" type="ORF">ADUPG1_012809</name>
</gene>
<proteinExistence type="predicted"/>
<protein>
    <submittedName>
        <fullName evidence="2">Uncharacterized protein</fullName>
    </submittedName>
</protein>
<evidence type="ECO:0000313" key="2">
    <source>
        <dbReference type="EMBL" id="GKT24673.1"/>
    </source>
</evidence>
<accession>A0ABQ5K0R7</accession>
<dbReference type="Proteomes" id="UP001057375">
    <property type="component" value="Unassembled WGS sequence"/>
</dbReference>
<feature type="region of interest" description="Disordered" evidence="1">
    <location>
        <begin position="59"/>
        <end position="86"/>
    </location>
</feature>